<gene>
    <name evidence="1" type="ORF">bsdcttw_15120</name>
</gene>
<evidence type="ECO:0000313" key="2">
    <source>
        <dbReference type="Proteomes" id="UP000515703"/>
    </source>
</evidence>
<dbReference type="Proteomes" id="UP000515703">
    <property type="component" value="Chromosome"/>
</dbReference>
<sequence length="43" mass="5081">MIALIVVMILLFALSLFPNENNAAYDEYCRNECWSRRKPCCIR</sequence>
<reference evidence="1 2" key="1">
    <citation type="submission" date="2020-08" db="EMBL/GenBank/DDBJ databases">
        <title>Draft genome sequencing of an Anaerocolumna strain isolated from anoxic soil subjected to BSD treatment.</title>
        <authorList>
            <person name="Uek A."/>
            <person name="Tonouchi A."/>
        </authorList>
    </citation>
    <scope>NUCLEOTIDE SEQUENCE [LARGE SCALE GENOMIC DNA]</scope>
    <source>
        <strain evidence="1 2">CTTW</strain>
    </source>
</reference>
<proteinExistence type="predicted"/>
<protein>
    <submittedName>
        <fullName evidence="1">Uncharacterized protein</fullName>
    </submittedName>
</protein>
<evidence type="ECO:0000313" key="1">
    <source>
        <dbReference type="EMBL" id="BCJ98471.1"/>
    </source>
</evidence>
<keyword evidence="2" id="KW-1185">Reference proteome</keyword>
<reference evidence="1 2" key="2">
    <citation type="submission" date="2020-08" db="EMBL/GenBank/DDBJ databases">
        <authorList>
            <person name="Ueki A."/>
            <person name="Tonouchi A."/>
        </authorList>
    </citation>
    <scope>NUCLEOTIDE SEQUENCE [LARGE SCALE GENOMIC DNA]</scope>
    <source>
        <strain evidence="1 2">CTTW</strain>
    </source>
</reference>
<accession>A0A7I8DMF9</accession>
<organism evidence="1 2">
    <name type="scientific">Anaerocolumna chitinilytica</name>
    <dbReference type="NCBI Taxonomy" id="1727145"/>
    <lineage>
        <taxon>Bacteria</taxon>
        <taxon>Bacillati</taxon>
        <taxon>Bacillota</taxon>
        <taxon>Clostridia</taxon>
        <taxon>Lachnospirales</taxon>
        <taxon>Lachnospiraceae</taxon>
        <taxon>Anaerocolumna</taxon>
    </lineage>
</organism>
<dbReference type="EMBL" id="AP023368">
    <property type="protein sequence ID" value="BCJ98471.1"/>
    <property type="molecule type" value="Genomic_DNA"/>
</dbReference>
<dbReference type="AlphaFoldDB" id="A0A7I8DMF9"/>
<name>A0A7I8DMF9_9FIRM</name>
<dbReference type="KEGG" id="acht:bsdcttw_15120"/>